<feature type="transmembrane region" description="Helical" evidence="1">
    <location>
        <begin position="159"/>
        <end position="176"/>
    </location>
</feature>
<evidence type="ECO:0000259" key="2">
    <source>
        <dbReference type="Pfam" id="PF00892"/>
    </source>
</evidence>
<dbReference type="RefSeq" id="WP_114122237.1">
    <property type="nucleotide sequence ID" value="NZ_JPWA01000014.1"/>
</dbReference>
<dbReference type="InterPro" id="IPR037185">
    <property type="entry name" value="EmrE-like"/>
</dbReference>
<feature type="transmembrane region" description="Helical" evidence="1">
    <location>
        <begin position="79"/>
        <end position="96"/>
    </location>
</feature>
<dbReference type="AlphaFoldDB" id="A0A367UF14"/>
<evidence type="ECO:0000256" key="1">
    <source>
        <dbReference type="SAM" id="Phobius"/>
    </source>
</evidence>
<dbReference type="InterPro" id="IPR000620">
    <property type="entry name" value="EamA_dom"/>
</dbReference>
<feature type="domain" description="EamA" evidence="2">
    <location>
        <begin position="156"/>
        <end position="280"/>
    </location>
</feature>
<reference evidence="3 4" key="1">
    <citation type="submission" date="2014-07" db="EMBL/GenBank/DDBJ databases">
        <title>Draft genome sequence of Thalassospira xianhensis P-4 (MCCC 1A02616).</title>
        <authorList>
            <person name="Lai Q."/>
            <person name="Shao Z."/>
        </authorList>
    </citation>
    <scope>NUCLEOTIDE SEQUENCE [LARGE SCALE GENOMIC DNA]</scope>
    <source>
        <strain evidence="3 4">MCCC 1A02616</strain>
    </source>
</reference>
<dbReference type="EMBL" id="JPWA01000014">
    <property type="protein sequence ID" value="RCK05642.1"/>
    <property type="molecule type" value="Genomic_DNA"/>
</dbReference>
<feature type="transmembrane region" description="Helical" evidence="1">
    <location>
        <begin position="242"/>
        <end position="261"/>
    </location>
</feature>
<dbReference type="Proteomes" id="UP000252419">
    <property type="component" value="Unassembled WGS sequence"/>
</dbReference>
<dbReference type="Pfam" id="PF00892">
    <property type="entry name" value="EamA"/>
    <property type="match status" value="2"/>
</dbReference>
<feature type="transmembrane region" description="Helical" evidence="1">
    <location>
        <begin position="213"/>
        <end position="230"/>
    </location>
</feature>
<keyword evidence="1" id="KW-0812">Transmembrane</keyword>
<keyword evidence="4" id="KW-1185">Reference proteome</keyword>
<dbReference type="PANTHER" id="PTHR22911">
    <property type="entry name" value="ACYL-MALONYL CONDENSING ENZYME-RELATED"/>
    <property type="match status" value="1"/>
</dbReference>
<dbReference type="PANTHER" id="PTHR22911:SF76">
    <property type="entry name" value="EAMA DOMAIN-CONTAINING PROTEIN"/>
    <property type="match status" value="1"/>
</dbReference>
<comment type="caution">
    <text evidence="3">The sequence shown here is derived from an EMBL/GenBank/DDBJ whole genome shotgun (WGS) entry which is preliminary data.</text>
</comment>
<dbReference type="SUPFAM" id="SSF103481">
    <property type="entry name" value="Multidrug resistance efflux transporter EmrE"/>
    <property type="match status" value="2"/>
</dbReference>
<evidence type="ECO:0000313" key="3">
    <source>
        <dbReference type="EMBL" id="RCK05642.1"/>
    </source>
</evidence>
<feature type="transmembrane region" description="Helical" evidence="1">
    <location>
        <begin position="267"/>
        <end position="286"/>
    </location>
</feature>
<protein>
    <submittedName>
        <fullName evidence="3">Membrane protein</fullName>
    </submittedName>
</protein>
<feature type="domain" description="EamA" evidence="2">
    <location>
        <begin position="13"/>
        <end position="146"/>
    </location>
</feature>
<accession>A0A367UF14</accession>
<evidence type="ECO:0000313" key="4">
    <source>
        <dbReference type="Proteomes" id="UP000252419"/>
    </source>
</evidence>
<proteinExistence type="predicted"/>
<organism evidence="3 4">
    <name type="scientific">Thalassospira xianhensis MCCC 1A02616</name>
    <dbReference type="NCBI Taxonomy" id="1177929"/>
    <lineage>
        <taxon>Bacteria</taxon>
        <taxon>Pseudomonadati</taxon>
        <taxon>Pseudomonadota</taxon>
        <taxon>Alphaproteobacteria</taxon>
        <taxon>Rhodospirillales</taxon>
        <taxon>Thalassospiraceae</taxon>
        <taxon>Thalassospira</taxon>
    </lineage>
</organism>
<sequence length="301" mass="32301">MGSGRFKIADLHGAWLVLIGVLIISPDALLVRLVKADDMTTAFWRLLILGSTLALIAFWRGVRRRQSLRHAMMPTRDEMLAGLFYGGTSACFILSIRNTDAANTLVIIAATPLLSALIAVFVFKRVLAMRTWVASVVVFVSLAAIVGAGFGGANTLGDILALGTAICMACYFNVVGTRIHIDAVRAMMLGAFLATLVMVPSAEPLALQPLDPLWLILLGCVVLPLSFLFITAGAKKIPAAEAGLIMLNEAIFGSLLVWLVVDEVPSRTTLICGSIVIVTLATHSYLGLRESRLRRRVAKTA</sequence>
<keyword evidence="1" id="KW-0472">Membrane</keyword>
<feature type="transmembrane region" description="Helical" evidence="1">
    <location>
        <begin position="42"/>
        <end position="59"/>
    </location>
</feature>
<dbReference type="GO" id="GO:0016020">
    <property type="term" value="C:membrane"/>
    <property type="evidence" value="ECO:0007669"/>
    <property type="project" value="InterPro"/>
</dbReference>
<feature type="transmembrane region" description="Helical" evidence="1">
    <location>
        <begin position="102"/>
        <end position="123"/>
    </location>
</feature>
<feature type="transmembrane region" description="Helical" evidence="1">
    <location>
        <begin position="12"/>
        <end position="30"/>
    </location>
</feature>
<gene>
    <name evidence="3" type="ORF">TH5_13490</name>
</gene>
<keyword evidence="1" id="KW-1133">Transmembrane helix</keyword>
<feature type="transmembrane region" description="Helical" evidence="1">
    <location>
        <begin position="183"/>
        <end position="201"/>
    </location>
</feature>
<feature type="transmembrane region" description="Helical" evidence="1">
    <location>
        <begin position="132"/>
        <end position="153"/>
    </location>
</feature>
<name>A0A367UF14_9PROT</name>